<dbReference type="AlphaFoldDB" id="B0T653"/>
<proteinExistence type="predicted"/>
<organism evidence="1">
    <name type="scientific">Caulobacter sp. (strain K31)</name>
    <dbReference type="NCBI Taxonomy" id="366602"/>
    <lineage>
        <taxon>Bacteria</taxon>
        <taxon>Pseudomonadati</taxon>
        <taxon>Pseudomonadota</taxon>
        <taxon>Alphaproteobacteria</taxon>
        <taxon>Caulobacterales</taxon>
        <taxon>Caulobacteraceae</taxon>
        <taxon>Caulobacter</taxon>
    </lineage>
</organism>
<accession>B0T653</accession>
<dbReference type="eggNOG" id="ENOG502ZDGQ">
    <property type="taxonomic scope" value="Bacteria"/>
</dbReference>
<sequence>MTNPTLNVTRFARANKTARAQDTYSAPLYGDRNMVEGLEGILQLQREQVGQPCLWSFGRYSSNHSKDSFIGADAITLEWDIRSEQELRDALSKIGWAHLIVDTENKTCNSIAVVFPLEEPITDPVLYTRAASLLVAILDVYLLQDGCWTITYLTQARPLAKIEFENGLVLNAANFAAKHRTWFVKAADYMVGKKRAQTAIPDGIQKLMQRAAATKAQLGEPTGLDLWEGL</sequence>
<name>B0T653_CAUSK</name>
<dbReference type="OrthoDB" id="7474470at2"/>
<dbReference type="KEGG" id="cak:Caul_3507"/>
<gene>
    <name evidence="1" type="ordered locus">Caul_3507</name>
</gene>
<dbReference type="HOGENOM" id="CLU_1203063_0_0_5"/>
<evidence type="ECO:0000313" key="1">
    <source>
        <dbReference type="EMBL" id="ABZ72634.1"/>
    </source>
</evidence>
<dbReference type="EMBL" id="CP000927">
    <property type="protein sequence ID" value="ABZ72634.1"/>
    <property type="molecule type" value="Genomic_DNA"/>
</dbReference>
<protein>
    <submittedName>
        <fullName evidence="1">Uncharacterized protein</fullName>
    </submittedName>
</protein>
<reference evidence="1" key="1">
    <citation type="submission" date="2008-01" db="EMBL/GenBank/DDBJ databases">
        <title>Complete sequence of chromosome of Caulobacter sp. K31.</title>
        <authorList>
            <consortium name="US DOE Joint Genome Institute"/>
            <person name="Copeland A."/>
            <person name="Lucas S."/>
            <person name="Lapidus A."/>
            <person name="Barry K."/>
            <person name="Glavina del Rio T."/>
            <person name="Dalin E."/>
            <person name="Tice H."/>
            <person name="Pitluck S."/>
            <person name="Bruce D."/>
            <person name="Goodwin L."/>
            <person name="Thompson L.S."/>
            <person name="Brettin T."/>
            <person name="Detter J.C."/>
            <person name="Han C."/>
            <person name="Schmutz J."/>
            <person name="Larimer F."/>
            <person name="Land M."/>
            <person name="Hauser L."/>
            <person name="Kyrpides N."/>
            <person name="Kim E."/>
            <person name="Stephens C."/>
            <person name="Richardson P."/>
        </authorList>
    </citation>
    <scope>NUCLEOTIDE SEQUENCE [LARGE SCALE GENOMIC DNA]</scope>
    <source>
        <strain evidence="1">K31</strain>
    </source>
</reference>